<feature type="compositionally biased region" description="Acidic residues" evidence="1">
    <location>
        <begin position="522"/>
        <end position="540"/>
    </location>
</feature>
<dbReference type="AlphaFoldDB" id="A0A2T2P9G3"/>
<dbReference type="EMBL" id="KZ678128">
    <property type="protein sequence ID" value="PSN74277.1"/>
    <property type="molecule type" value="Genomic_DNA"/>
</dbReference>
<evidence type="ECO:0000256" key="1">
    <source>
        <dbReference type="SAM" id="MobiDB-lite"/>
    </source>
</evidence>
<dbReference type="OrthoDB" id="3799546at2759"/>
<reference evidence="2 3" key="1">
    <citation type="journal article" date="2018" name="Front. Microbiol.">
        <title>Genome-Wide Analysis of Corynespora cassiicola Leaf Fall Disease Putative Effectors.</title>
        <authorList>
            <person name="Lopez D."/>
            <person name="Ribeiro S."/>
            <person name="Label P."/>
            <person name="Fumanal B."/>
            <person name="Venisse J.S."/>
            <person name="Kohler A."/>
            <person name="de Oliveira R.R."/>
            <person name="Labutti K."/>
            <person name="Lipzen A."/>
            <person name="Lail K."/>
            <person name="Bauer D."/>
            <person name="Ohm R.A."/>
            <person name="Barry K.W."/>
            <person name="Spatafora J."/>
            <person name="Grigoriev I.V."/>
            <person name="Martin F.M."/>
            <person name="Pujade-Renaud V."/>
        </authorList>
    </citation>
    <scope>NUCLEOTIDE SEQUENCE [LARGE SCALE GENOMIC DNA]</scope>
    <source>
        <strain evidence="2 3">Philippines</strain>
    </source>
</reference>
<keyword evidence="3" id="KW-1185">Reference proteome</keyword>
<feature type="compositionally biased region" description="Basic and acidic residues" evidence="1">
    <location>
        <begin position="1"/>
        <end position="12"/>
    </location>
</feature>
<proteinExistence type="predicted"/>
<accession>A0A2T2P9G3</accession>
<organism evidence="2 3">
    <name type="scientific">Corynespora cassiicola Philippines</name>
    <dbReference type="NCBI Taxonomy" id="1448308"/>
    <lineage>
        <taxon>Eukaryota</taxon>
        <taxon>Fungi</taxon>
        <taxon>Dikarya</taxon>
        <taxon>Ascomycota</taxon>
        <taxon>Pezizomycotina</taxon>
        <taxon>Dothideomycetes</taxon>
        <taxon>Pleosporomycetidae</taxon>
        <taxon>Pleosporales</taxon>
        <taxon>Corynesporascaceae</taxon>
        <taxon>Corynespora</taxon>
    </lineage>
</organism>
<feature type="region of interest" description="Disordered" evidence="1">
    <location>
        <begin position="1"/>
        <end position="86"/>
    </location>
</feature>
<dbReference type="Proteomes" id="UP000240883">
    <property type="component" value="Unassembled WGS sequence"/>
</dbReference>
<sequence length="598" mass="68321">MSSINRKHDLSEKATPSQPRKQRKTPHDAQSSEDDEYLPDNPNSGSNSELAEDNEDQDENFEIQASSRKATNKKGALKKGKTKHDKAQIEFVIHTRDNNKPDPFGSHSSTTGKLTFAEVAKLYKQKFGGTSGAAAMEKRYRVNKDRYYAEHPTYPRNIQYSGKGLRGPVVPIRPAVSTTPQAQMHGLDARVHARNARDPSRSNRKEPSANARPVGQGRKAIEKYMARIRKNISQHGDLRTYFDDAEPMTESEYEAWAAIYVESSDPPSSVILEVPLEDIRRSSHWYNTHLETKSSVVAQLPGESIETIQRYFQCISPSPALYLPEVDFAVISRELPNGKIEKTAKCSRINWNFETTVNLYVVAVQTQDFHVANLVLNHWRSECRREKELEIDSAYLAKIFENTENDDPGRRFWAHTIATSIDEEEVDEVSEAWPADLVTMVKDFLRGHDAIAPHHRDARRFCVVFHKHDELSPTCLLKQPHQDTGVAEINYPAIARRLRRNAIREYYEELDAESNQEAKLADDDDDDADDESTSDSDEEKELMRWKEKKARLSAKREARANLDMENEEKQQKSRVQLSAEFKSVESLATELERLHTEI</sequence>
<feature type="compositionally biased region" description="Basic and acidic residues" evidence="1">
    <location>
        <begin position="554"/>
        <end position="571"/>
    </location>
</feature>
<feature type="compositionally biased region" description="Basic and acidic residues" evidence="1">
    <location>
        <begin position="187"/>
        <end position="207"/>
    </location>
</feature>
<evidence type="ECO:0000313" key="3">
    <source>
        <dbReference type="Proteomes" id="UP000240883"/>
    </source>
</evidence>
<feature type="region of interest" description="Disordered" evidence="1">
    <location>
        <begin position="179"/>
        <end position="217"/>
    </location>
</feature>
<evidence type="ECO:0000313" key="2">
    <source>
        <dbReference type="EMBL" id="PSN74277.1"/>
    </source>
</evidence>
<feature type="compositionally biased region" description="Acidic residues" evidence="1">
    <location>
        <begin position="50"/>
        <end position="61"/>
    </location>
</feature>
<feature type="region of interest" description="Disordered" evidence="1">
    <location>
        <begin position="511"/>
        <end position="580"/>
    </location>
</feature>
<gene>
    <name evidence="2" type="ORF">BS50DRAFT_627620</name>
</gene>
<name>A0A2T2P9G3_CORCC</name>
<protein>
    <submittedName>
        <fullName evidence="2">Uncharacterized protein</fullName>
    </submittedName>
</protein>
<feature type="compositionally biased region" description="Basic residues" evidence="1">
    <location>
        <begin position="70"/>
        <end position="84"/>
    </location>
</feature>